<sequence length="142" mass="15567">MENTPEQHTENTTYESPKETLFSSGTFVIGLIVIGLFVTLITWSVSFAALFFGAVGTMLSVASCSLDHKNLRFQIKREVSFNDENWAYFAIRAVAGAVFGTATALLAVSDFAHTHWATIAVLAIFGAYVLDTLLFKRSCSKD</sequence>
<evidence type="ECO:0000256" key="1">
    <source>
        <dbReference type="SAM" id="Phobius"/>
    </source>
</evidence>
<comment type="caution">
    <text evidence="2">The sequence shown here is derived from an EMBL/GenBank/DDBJ whole genome shotgun (WGS) entry which is preliminary data.</text>
</comment>
<gene>
    <name evidence="2" type="ORF">HKX39_09720</name>
</gene>
<dbReference type="Proteomes" id="UP000537862">
    <property type="component" value="Unassembled WGS sequence"/>
</dbReference>
<feature type="transmembrane region" description="Helical" evidence="1">
    <location>
        <begin position="114"/>
        <end position="135"/>
    </location>
</feature>
<evidence type="ECO:0000313" key="3">
    <source>
        <dbReference type="Proteomes" id="UP000537862"/>
    </source>
</evidence>
<feature type="transmembrane region" description="Helical" evidence="1">
    <location>
        <begin position="86"/>
        <end position="108"/>
    </location>
</feature>
<reference evidence="2 3" key="1">
    <citation type="submission" date="2020-05" db="EMBL/GenBank/DDBJ databases">
        <authorList>
            <person name="Niu N."/>
        </authorList>
    </citation>
    <scope>NUCLEOTIDE SEQUENCE [LARGE SCALE GENOMIC DNA]</scope>
    <source>
        <strain evidence="2 3">3340-03</strain>
    </source>
</reference>
<dbReference type="RefSeq" id="WP_171681130.1">
    <property type="nucleotide sequence ID" value="NZ_JABGBN010000009.1"/>
</dbReference>
<feature type="transmembrane region" description="Helical" evidence="1">
    <location>
        <begin position="47"/>
        <end position="66"/>
    </location>
</feature>
<keyword evidence="1" id="KW-0472">Membrane</keyword>
<accession>A0A849P777</accession>
<protein>
    <submittedName>
        <fullName evidence="2">Uncharacterized protein</fullName>
    </submittedName>
</protein>
<name>A0A849P777_9BURK</name>
<organism evidence="2 3">
    <name type="scientific">Pelistega suis</name>
    <dbReference type="NCBI Taxonomy" id="1631957"/>
    <lineage>
        <taxon>Bacteria</taxon>
        <taxon>Pseudomonadati</taxon>
        <taxon>Pseudomonadota</taxon>
        <taxon>Betaproteobacteria</taxon>
        <taxon>Burkholderiales</taxon>
        <taxon>Alcaligenaceae</taxon>
        <taxon>Pelistega</taxon>
    </lineage>
</organism>
<feature type="transmembrane region" description="Helical" evidence="1">
    <location>
        <begin position="21"/>
        <end position="41"/>
    </location>
</feature>
<dbReference type="AlphaFoldDB" id="A0A849P777"/>
<keyword evidence="1" id="KW-0812">Transmembrane</keyword>
<evidence type="ECO:0000313" key="2">
    <source>
        <dbReference type="EMBL" id="NOL52441.1"/>
    </source>
</evidence>
<dbReference type="EMBL" id="JABGBN010000009">
    <property type="protein sequence ID" value="NOL52441.1"/>
    <property type="molecule type" value="Genomic_DNA"/>
</dbReference>
<keyword evidence="1" id="KW-1133">Transmembrane helix</keyword>
<proteinExistence type="predicted"/>
<keyword evidence="3" id="KW-1185">Reference proteome</keyword>